<dbReference type="CDD" id="cd00771">
    <property type="entry name" value="ThrRS_core"/>
    <property type="match status" value="1"/>
</dbReference>
<keyword evidence="17" id="KW-1185">Reference proteome</keyword>
<dbReference type="InterPro" id="IPR012676">
    <property type="entry name" value="TGS-like"/>
</dbReference>
<dbReference type="SUPFAM" id="SSF52954">
    <property type="entry name" value="Class II aaRS ABD-related"/>
    <property type="match status" value="1"/>
</dbReference>
<keyword evidence="5 16" id="KW-0436">Ligase</keyword>
<evidence type="ECO:0000256" key="12">
    <source>
        <dbReference type="ARBA" id="ARBA00072369"/>
    </source>
</evidence>
<keyword evidence="9" id="KW-0030">Aminoacyl-tRNA synthetase</keyword>
<dbReference type="InterPro" id="IPR033728">
    <property type="entry name" value="ThrRS_core"/>
</dbReference>
<dbReference type="InterPro" id="IPR002314">
    <property type="entry name" value="aa-tRNA-synt_IIb"/>
</dbReference>
<keyword evidence="7" id="KW-0067">ATP-binding</keyword>
<reference evidence="16" key="1">
    <citation type="submission" date="2022-07" db="EMBL/GenBank/DDBJ databases">
        <title>Phylogenomic reconstructions and comparative analyses of Kickxellomycotina fungi.</title>
        <authorList>
            <person name="Reynolds N.K."/>
            <person name="Stajich J.E."/>
            <person name="Barry K."/>
            <person name="Grigoriev I.V."/>
            <person name="Crous P."/>
            <person name="Smith M.E."/>
        </authorList>
    </citation>
    <scope>NUCLEOTIDE SEQUENCE</scope>
    <source>
        <strain evidence="16">NBRC 100468</strain>
    </source>
</reference>
<dbReference type="InterPro" id="IPR002320">
    <property type="entry name" value="Thr-tRNA-ligase_IIa"/>
</dbReference>
<dbReference type="GO" id="GO:0006435">
    <property type="term" value="P:threonyl-tRNA aminoacylation"/>
    <property type="evidence" value="ECO:0007669"/>
    <property type="project" value="InterPro"/>
</dbReference>
<dbReference type="OrthoDB" id="5423599at2759"/>
<feature type="compositionally biased region" description="Low complexity" evidence="13">
    <location>
        <begin position="40"/>
        <end position="53"/>
    </location>
</feature>
<dbReference type="CDD" id="cd00860">
    <property type="entry name" value="ThrRS_anticodon"/>
    <property type="match status" value="1"/>
</dbReference>
<comment type="catalytic activity">
    <reaction evidence="11">
        <text>tRNA(Thr) + L-threonine + ATP = L-threonyl-tRNA(Thr) + AMP + diphosphate + H(+)</text>
        <dbReference type="Rhea" id="RHEA:24624"/>
        <dbReference type="Rhea" id="RHEA-COMP:9670"/>
        <dbReference type="Rhea" id="RHEA-COMP:9704"/>
        <dbReference type="ChEBI" id="CHEBI:15378"/>
        <dbReference type="ChEBI" id="CHEBI:30616"/>
        <dbReference type="ChEBI" id="CHEBI:33019"/>
        <dbReference type="ChEBI" id="CHEBI:57926"/>
        <dbReference type="ChEBI" id="CHEBI:78442"/>
        <dbReference type="ChEBI" id="CHEBI:78534"/>
        <dbReference type="ChEBI" id="CHEBI:456215"/>
        <dbReference type="EC" id="6.1.1.3"/>
    </reaction>
</comment>
<evidence type="ECO:0000259" key="15">
    <source>
        <dbReference type="PROSITE" id="PS51880"/>
    </source>
</evidence>
<dbReference type="Pfam" id="PF03129">
    <property type="entry name" value="HGTP_anticodon"/>
    <property type="match status" value="1"/>
</dbReference>
<dbReference type="Gene3D" id="3.30.980.10">
    <property type="entry name" value="Threonyl-trna Synthetase, Chain A, domain 2"/>
    <property type="match status" value="1"/>
</dbReference>
<evidence type="ECO:0000313" key="17">
    <source>
        <dbReference type="Proteomes" id="UP001150538"/>
    </source>
</evidence>
<feature type="domain" description="Aminoacyl-transfer RNA synthetases class-II family profile" evidence="14">
    <location>
        <begin position="359"/>
        <end position="646"/>
    </location>
</feature>
<dbReference type="Gene3D" id="3.10.20.30">
    <property type="match status" value="1"/>
</dbReference>
<evidence type="ECO:0000313" key="16">
    <source>
        <dbReference type="EMBL" id="KAJ1914325.1"/>
    </source>
</evidence>
<dbReference type="InterPro" id="IPR004095">
    <property type="entry name" value="TGS"/>
</dbReference>
<comment type="similarity">
    <text evidence="2">Belongs to the class-II aminoacyl-tRNA synthetase family.</text>
</comment>
<evidence type="ECO:0000256" key="7">
    <source>
        <dbReference type="ARBA" id="ARBA00022840"/>
    </source>
</evidence>
<dbReference type="PANTHER" id="PTHR11451">
    <property type="entry name" value="THREONINE-TRNA LIGASE"/>
    <property type="match status" value="1"/>
</dbReference>
<keyword evidence="6" id="KW-0547">Nucleotide-binding</keyword>
<dbReference type="SUPFAM" id="SSF55186">
    <property type="entry name" value="ThrRS/AlaRS common domain"/>
    <property type="match status" value="1"/>
</dbReference>
<sequence>MASLADETQQKLSIKENKQQQQQQQQKQKPKEASNKPKKSSGGNKGNAAPAGGDLHLNPQPEFIDYRVKMFEEIKQRHDAEIAQKPREPIEITLPDGSVRPGTSWETTPFEIAKSISNSLAKRLVIAKVDGELWDTTRPFEKSSKLELLDFDHPEGKMVYWHSSAHILGEACELHYGCHLCAGPPIESGFYYEMSMPENAPKATVSQQDFPVLETLAQKAIKEKQPFERLEMTKEELLEMFKYNKYKHYFINTKIPDGTKSTVYRCGPLIDLCKGPHVPDTGRIGAIAVLKNSASYFLGDANNDSLQRVYGISFPDKKQMTQHKKFLEEAAKRDHRKIGREQELFFFHDLSPGSAFFLPHGARIYNTLMTLIRENYWERGFEEVVTPNMFNVKLWQQSGHWDNYQEDMFALDVEKEKFALKPMNCPSHCLMFGLRDRSYRELPIRFADFGVLHRNEASGALTGLTRVRRFQQDDAHIFCTNDQVGAEMESCLSFLEHIYGLFGFTFELKLSTRPEKFLGEIEVWDEAERQLAAALDRSGKKWDINPGDGAFYGPKIDITIRDALNRPFQCATIQMDYQLPQRFGLEYRAPAETATTNSENTGGANNEDTAASSSTMKRPVIIHRAVLGSLERLIAILIENFAGKWPFWLSPRQIMIVPVTDKVYDYAQNTVRKQLHDAGFYVDVDVSADTLNKKIRNAELAQYNFIAVVGAQEANENSVNIRIRDDPSTKSKGQTVPLDMFIEKLGNLKKSRSLVNKLE</sequence>
<dbReference type="PANTHER" id="PTHR11451:SF46">
    <property type="entry name" value="THREONINE--TRNA LIGASE"/>
    <property type="match status" value="1"/>
</dbReference>
<feature type="compositionally biased region" description="Polar residues" evidence="13">
    <location>
        <begin position="1"/>
        <end position="12"/>
    </location>
</feature>
<dbReference type="GO" id="GO:0005739">
    <property type="term" value="C:mitochondrion"/>
    <property type="evidence" value="ECO:0007669"/>
    <property type="project" value="TreeGrafter"/>
</dbReference>
<dbReference type="InterPro" id="IPR012675">
    <property type="entry name" value="Beta-grasp_dom_sf"/>
</dbReference>
<evidence type="ECO:0000256" key="2">
    <source>
        <dbReference type="ARBA" id="ARBA00008226"/>
    </source>
</evidence>
<name>A0A9W7ZQA8_9FUNG</name>
<dbReference type="GO" id="GO:0005524">
    <property type="term" value="F:ATP binding"/>
    <property type="evidence" value="ECO:0007669"/>
    <property type="project" value="UniProtKB-KW"/>
</dbReference>
<dbReference type="GO" id="GO:0004829">
    <property type="term" value="F:threonine-tRNA ligase activity"/>
    <property type="evidence" value="ECO:0007669"/>
    <property type="project" value="UniProtKB-EC"/>
</dbReference>
<dbReference type="InterPro" id="IPR047246">
    <property type="entry name" value="ThrRS_anticodon"/>
</dbReference>
<feature type="region of interest" description="Disordered" evidence="13">
    <location>
        <begin position="1"/>
        <end position="59"/>
    </location>
</feature>
<accession>A0A9W7ZQA8</accession>
<dbReference type="Pfam" id="PF07973">
    <property type="entry name" value="tRNA_SAD"/>
    <property type="match status" value="1"/>
</dbReference>
<dbReference type="Proteomes" id="UP001150538">
    <property type="component" value="Unassembled WGS sequence"/>
</dbReference>
<dbReference type="FunFam" id="3.30.980.10:FF:000005">
    <property type="entry name" value="Threonyl-tRNA synthetase, mitochondrial"/>
    <property type="match status" value="1"/>
</dbReference>
<evidence type="ECO:0000256" key="3">
    <source>
        <dbReference type="ARBA" id="ARBA00013163"/>
    </source>
</evidence>
<dbReference type="FunFam" id="3.10.20.30:FF:000006">
    <property type="entry name" value="Threonine--tRNA ligase, cytoplasmic"/>
    <property type="match status" value="1"/>
</dbReference>
<dbReference type="AlphaFoldDB" id="A0A9W7ZQA8"/>
<gene>
    <name evidence="16" type="primary">THS1</name>
    <name evidence="16" type="ORF">H4219_004845</name>
</gene>
<dbReference type="PROSITE" id="PS50862">
    <property type="entry name" value="AA_TRNA_LIGASE_II"/>
    <property type="match status" value="1"/>
</dbReference>
<feature type="region of interest" description="Disordered" evidence="13">
    <location>
        <begin position="594"/>
        <end position="613"/>
    </location>
</feature>
<dbReference type="SUPFAM" id="SSF81271">
    <property type="entry name" value="TGS-like"/>
    <property type="match status" value="1"/>
</dbReference>
<dbReference type="Gene3D" id="3.30.930.10">
    <property type="entry name" value="Bira Bifunctional Protein, Domain 2"/>
    <property type="match status" value="1"/>
</dbReference>
<dbReference type="InterPro" id="IPR045864">
    <property type="entry name" value="aa-tRNA-synth_II/BPL/LPL"/>
</dbReference>
<dbReference type="CDD" id="cd01667">
    <property type="entry name" value="TGS_ThrRS"/>
    <property type="match status" value="1"/>
</dbReference>
<organism evidence="16 17">
    <name type="scientific">Mycoemilia scoparia</name>
    <dbReference type="NCBI Taxonomy" id="417184"/>
    <lineage>
        <taxon>Eukaryota</taxon>
        <taxon>Fungi</taxon>
        <taxon>Fungi incertae sedis</taxon>
        <taxon>Zoopagomycota</taxon>
        <taxon>Kickxellomycotina</taxon>
        <taxon>Kickxellomycetes</taxon>
        <taxon>Kickxellales</taxon>
        <taxon>Kickxellaceae</taxon>
        <taxon>Mycoemilia</taxon>
    </lineage>
</organism>
<dbReference type="EC" id="6.1.1.3" evidence="3"/>
<dbReference type="SUPFAM" id="SSF55681">
    <property type="entry name" value="Class II aaRS and biotin synthetases"/>
    <property type="match status" value="1"/>
</dbReference>
<dbReference type="FunFam" id="3.30.930.10:FF:000019">
    <property type="entry name" value="Threonine--tRNA ligase"/>
    <property type="match status" value="1"/>
</dbReference>
<comment type="subcellular location">
    <subcellularLocation>
        <location evidence="1">Cytoplasm</location>
    </subcellularLocation>
</comment>
<dbReference type="HAMAP" id="MF_00184">
    <property type="entry name" value="Thr_tRNA_synth"/>
    <property type="match status" value="1"/>
</dbReference>
<evidence type="ECO:0000259" key="14">
    <source>
        <dbReference type="PROSITE" id="PS50862"/>
    </source>
</evidence>
<dbReference type="PRINTS" id="PR01047">
    <property type="entry name" value="TRNASYNTHTHR"/>
</dbReference>
<dbReference type="InterPro" id="IPR018163">
    <property type="entry name" value="Thr/Ala-tRNA-synth_IIc_edit"/>
</dbReference>
<dbReference type="InterPro" id="IPR012947">
    <property type="entry name" value="tRNA_SAD"/>
</dbReference>
<dbReference type="InterPro" id="IPR004154">
    <property type="entry name" value="Anticodon-bd"/>
</dbReference>
<evidence type="ECO:0000256" key="11">
    <source>
        <dbReference type="ARBA" id="ARBA00049515"/>
    </source>
</evidence>
<proteinExistence type="inferred from homology"/>
<dbReference type="Gene3D" id="3.40.50.800">
    <property type="entry name" value="Anticodon-binding domain"/>
    <property type="match status" value="1"/>
</dbReference>
<evidence type="ECO:0000256" key="9">
    <source>
        <dbReference type="ARBA" id="ARBA00023146"/>
    </source>
</evidence>
<dbReference type="Pfam" id="PF02824">
    <property type="entry name" value="TGS"/>
    <property type="match status" value="1"/>
</dbReference>
<evidence type="ECO:0000256" key="4">
    <source>
        <dbReference type="ARBA" id="ARBA00022490"/>
    </source>
</evidence>
<dbReference type="Pfam" id="PF00587">
    <property type="entry name" value="tRNA-synt_2b"/>
    <property type="match status" value="1"/>
</dbReference>
<feature type="domain" description="TGS" evidence="15">
    <location>
        <begin position="88"/>
        <end position="150"/>
    </location>
</feature>
<evidence type="ECO:0000256" key="1">
    <source>
        <dbReference type="ARBA" id="ARBA00004496"/>
    </source>
</evidence>
<evidence type="ECO:0000256" key="10">
    <source>
        <dbReference type="ARBA" id="ARBA00031900"/>
    </source>
</evidence>
<dbReference type="EMBL" id="JANBPU010000204">
    <property type="protein sequence ID" value="KAJ1914325.1"/>
    <property type="molecule type" value="Genomic_DNA"/>
</dbReference>
<dbReference type="SMART" id="SM00863">
    <property type="entry name" value="tRNA_SAD"/>
    <property type="match status" value="1"/>
</dbReference>
<evidence type="ECO:0000256" key="6">
    <source>
        <dbReference type="ARBA" id="ARBA00022741"/>
    </source>
</evidence>
<comment type="caution">
    <text evidence="16">The sequence shown here is derived from an EMBL/GenBank/DDBJ whole genome shotgun (WGS) entry which is preliminary data.</text>
</comment>
<dbReference type="InterPro" id="IPR036621">
    <property type="entry name" value="Anticodon-bd_dom_sf"/>
</dbReference>
<evidence type="ECO:0000256" key="5">
    <source>
        <dbReference type="ARBA" id="ARBA00022598"/>
    </source>
</evidence>
<dbReference type="PROSITE" id="PS51880">
    <property type="entry name" value="TGS"/>
    <property type="match status" value="1"/>
</dbReference>
<evidence type="ECO:0000256" key="13">
    <source>
        <dbReference type="SAM" id="MobiDB-lite"/>
    </source>
</evidence>
<dbReference type="FunFam" id="3.40.50.800:FF:000003">
    <property type="entry name" value="Threonine--tRNA ligase 2, cytoplasmic"/>
    <property type="match status" value="1"/>
</dbReference>
<evidence type="ECO:0000256" key="8">
    <source>
        <dbReference type="ARBA" id="ARBA00022917"/>
    </source>
</evidence>
<dbReference type="InterPro" id="IPR006195">
    <property type="entry name" value="aa-tRNA-synth_II"/>
</dbReference>
<protein>
    <recommendedName>
        <fullName evidence="12">Probable threonine--tRNA ligase, cytoplasmic</fullName>
        <ecNumber evidence="3">6.1.1.3</ecNumber>
    </recommendedName>
    <alternativeName>
        <fullName evidence="10">Threonyl-tRNA synthetase</fullName>
    </alternativeName>
</protein>
<keyword evidence="4" id="KW-0963">Cytoplasm</keyword>
<keyword evidence="8" id="KW-0648">Protein biosynthesis</keyword>
<dbReference type="NCBIfam" id="TIGR00418">
    <property type="entry name" value="thrS"/>
    <property type="match status" value="1"/>
</dbReference>